<keyword evidence="1" id="KW-0812">Transmembrane</keyword>
<dbReference type="AlphaFoldDB" id="A0A1T2XF55"/>
<evidence type="ECO:0000313" key="2">
    <source>
        <dbReference type="EMBL" id="OPA78480.1"/>
    </source>
</evidence>
<name>A0A1T2XF55_9BACL</name>
<dbReference type="OrthoDB" id="1634137at2"/>
<organism evidence="2 3">
    <name type="scientific">Paenibacillus selenitireducens</name>
    <dbReference type="NCBI Taxonomy" id="1324314"/>
    <lineage>
        <taxon>Bacteria</taxon>
        <taxon>Bacillati</taxon>
        <taxon>Bacillota</taxon>
        <taxon>Bacilli</taxon>
        <taxon>Bacillales</taxon>
        <taxon>Paenibacillaceae</taxon>
        <taxon>Paenibacillus</taxon>
    </lineage>
</organism>
<dbReference type="RefSeq" id="WP_078498791.1">
    <property type="nucleotide sequence ID" value="NZ_MSZX01000004.1"/>
</dbReference>
<gene>
    <name evidence="2" type="ORF">BVG16_11440</name>
</gene>
<sequence length="111" mass="12671">MSQIQDDKNELTQMNKVVDQLHQQIDTLAHSLEKARIAEYTEFMTKPWRLIWINMLAGTAKGVGLAIGFSVFAAIFLSILQWLNLLNLPIIGDYIADLVRVVQRQLEGKPY</sequence>
<dbReference type="EMBL" id="MSZX01000004">
    <property type="protein sequence ID" value="OPA78480.1"/>
    <property type="molecule type" value="Genomic_DNA"/>
</dbReference>
<keyword evidence="1" id="KW-0472">Membrane</keyword>
<protein>
    <submittedName>
        <fullName evidence="2">Uncharacterized protein</fullName>
    </submittedName>
</protein>
<accession>A0A1T2XF55</accession>
<reference evidence="2 3" key="1">
    <citation type="submission" date="2017-01" db="EMBL/GenBank/DDBJ databases">
        <title>Genome analysis of Paenibacillus selenitrireducens ES3-24.</title>
        <authorList>
            <person name="Xu D."/>
            <person name="Yao R."/>
            <person name="Zheng S."/>
        </authorList>
    </citation>
    <scope>NUCLEOTIDE SEQUENCE [LARGE SCALE GENOMIC DNA]</scope>
    <source>
        <strain evidence="2 3">ES3-24</strain>
    </source>
</reference>
<evidence type="ECO:0000256" key="1">
    <source>
        <dbReference type="SAM" id="Phobius"/>
    </source>
</evidence>
<evidence type="ECO:0000313" key="3">
    <source>
        <dbReference type="Proteomes" id="UP000190188"/>
    </source>
</evidence>
<dbReference type="Pfam" id="PF18910">
    <property type="entry name" value="DUF5665"/>
    <property type="match status" value="1"/>
</dbReference>
<dbReference type="InterPro" id="IPR043723">
    <property type="entry name" value="DUF5665"/>
</dbReference>
<dbReference type="STRING" id="1324314.BVG16_11440"/>
<keyword evidence="3" id="KW-1185">Reference proteome</keyword>
<dbReference type="Proteomes" id="UP000190188">
    <property type="component" value="Unassembled WGS sequence"/>
</dbReference>
<feature type="transmembrane region" description="Helical" evidence="1">
    <location>
        <begin position="63"/>
        <end position="83"/>
    </location>
</feature>
<comment type="caution">
    <text evidence="2">The sequence shown here is derived from an EMBL/GenBank/DDBJ whole genome shotgun (WGS) entry which is preliminary data.</text>
</comment>
<proteinExistence type="predicted"/>
<keyword evidence="1" id="KW-1133">Transmembrane helix</keyword>